<evidence type="ECO:0000256" key="13">
    <source>
        <dbReference type="ARBA" id="ARBA00023326"/>
    </source>
</evidence>
<keyword evidence="18" id="KW-1185">Reference proteome</keyword>
<keyword evidence="8" id="KW-0325">Glycoprotein</keyword>
<evidence type="ECO:0000256" key="5">
    <source>
        <dbReference type="ARBA" id="ARBA00022729"/>
    </source>
</evidence>
<dbReference type="AlphaFoldDB" id="A0A1E3HZ44"/>
<dbReference type="GeneID" id="30153338"/>
<keyword evidence="3" id="KW-1003">Cell membrane</keyword>
<evidence type="ECO:0000313" key="18">
    <source>
        <dbReference type="Proteomes" id="UP000094065"/>
    </source>
</evidence>
<comment type="cofactor">
    <cofactor evidence="1">
        <name>Co(2+)</name>
        <dbReference type="ChEBI" id="CHEBI:48828"/>
    </cofactor>
</comment>
<keyword evidence="7" id="KW-0472">Membrane</keyword>
<dbReference type="Pfam" id="PF01522">
    <property type="entry name" value="Polysacc_deac_1"/>
    <property type="match status" value="1"/>
</dbReference>
<evidence type="ECO:0000256" key="7">
    <source>
        <dbReference type="ARBA" id="ARBA00023136"/>
    </source>
</evidence>
<feature type="domain" description="NodB homology" evidence="16">
    <location>
        <begin position="206"/>
        <end position="396"/>
    </location>
</feature>
<dbReference type="InterPro" id="IPR002509">
    <property type="entry name" value="NODB_dom"/>
</dbReference>
<evidence type="ECO:0000256" key="11">
    <source>
        <dbReference type="ARBA" id="ARBA00023288"/>
    </source>
</evidence>
<name>A0A1E3HZ44_9TREE</name>
<dbReference type="PANTHER" id="PTHR10587">
    <property type="entry name" value="GLYCOSYL TRANSFERASE-RELATED"/>
    <property type="match status" value="1"/>
</dbReference>
<comment type="catalytic activity">
    <reaction evidence="15">
        <text>[(1-&gt;4)-N-acetyl-beta-D-glucosaminyl](n) + n H2O = chitosan + n acetate</text>
        <dbReference type="Rhea" id="RHEA:10464"/>
        <dbReference type="Rhea" id="RHEA-COMP:9593"/>
        <dbReference type="Rhea" id="RHEA-COMP:9597"/>
        <dbReference type="ChEBI" id="CHEBI:15377"/>
        <dbReference type="ChEBI" id="CHEBI:17029"/>
        <dbReference type="ChEBI" id="CHEBI:30089"/>
        <dbReference type="ChEBI" id="CHEBI:57704"/>
        <dbReference type="EC" id="3.5.1.41"/>
    </reaction>
    <physiologicalReaction direction="left-to-right" evidence="15">
        <dbReference type="Rhea" id="RHEA:10465"/>
    </physiologicalReaction>
</comment>
<evidence type="ECO:0000256" key="10">
    <source>
        <dbReference type="ARBA" id="ARBA00023285"/>
    </source>
</evidence>
<sequence>MKIPQQTPFLIYICISPPLERPLHPLTPAPPLPPPPCVTLPACVYPPLTNSPVFRLLSVHGNHTASPSYPSTTPPRHLPISTMYGQVLLPALSLLSLAVAAPLDESWMQPRDSEVAHLFKRAAPDPSADNYTSYYPDAWTTPNSSVIPQAWLDKLNNLTMPNVSVATMSGSRPTYPNNEDDGDDTICSFTDQCHVDDDLYEPSGEKIFALSFDDGPTDSSEDLYAFLAENNASSKATHFMIGGNVVTAPQTVLTAVKAGGHLAVHTWTHPYMTTKSNEEVVGELGWTIQALADLNGGRIPKFWRPPYGDVDNRVRAIAKGVFGLETVLWNEDTNDWAIADEPDQYSISSVESTFDGWITGNRTEPLLLLEHELDNNTVTVFKDTYWKFAANGWTVVNVADAFNMTWYVNSGEGNTDTVTTMSVAGTLTTASTSTTSAASTTASGSVTGSASDTAASTAAANASSWAISNKPSLVALLGSFIASALFL</sequence>
<dbReference type="InterPro" id="IPR050248">
    <property type="entry name" value="Polysacc_deacetylase_ArnD"/>
</dbReference>
<evidence type="ECO:0000256" key="14">
    <source>
        <dbReference type="ARBA" id="ARBA00024056"/>
    </source>
</evidence>
<dbReference type="GO" id="GO:0005886">
    <property type="term" value="C:plasma membrane"/>
    <property type="evidence" value="ECO:0007669"/>
    <property type="project" value="UniProtKB-SubCell"/>
</dbReference>
<dbReference type="STRING" id="1295533.A0A1E3HZ44"/>
<evidence type="ECO:0000256" key="9">
    <source>
        <dbReference type="ARBA" id="ARBA00023277"/>
    </source>
</evidence>
<evidence type="ECO:0000256" key="4">
    <source>
        <dbReference type="ARBA" id="ARBA00022622"/>
    </source>
</evidence>
<evidence type="ECO:0000259" key="16">
    <source>
        <dbReference type="PROSITE" id="PS51677"/>
    </source>
</evidence>
<gene>
    <name evidence="17" type="ORF">L202_02029</name>
</gene>
<evidence type="ECO:0000256" key="1">
    <source>
        <dbReference type="ARBA" id="ARBA00001941"/>
    </source>
</evidence>
<keyword evidence="6" id="KW-0146">Chitin degradation</keyword>
<dbReference type="GO" id="GO:0009272">
    <property type="term" value="P:fungal-type cell wall biogenesis"/>
    <property type="evidence" value="ECO:0007669"/>
    <property type="project" value="UniProtKB-ARBA"/>
</dbReference>
<dbReference type="GO" id="GO:0000272">
    <property type="term" value="P:polysaccharide catabolic process"/>
    <property type="evidence" value="ECO:0007669"/>
    <property type="project" value="UniProtKB-KW"/>
</dbReference>
<accession>A0A1E3HZ44</accession>
<dbReference type="GO" id="GO:0006032">
    <property type="term" value="P:chitin catabolic process"/>
    <property type="evidence" value="ECO:0007669"/>
    <property type="project" value="UniProtKB-KW"/>
</dbReference>
<dbReference type="RefSeq" id="XP_018995941.1">
    <property type="nucleotide sequence ID" value="XM_019135538.1"/>
</dbReference>
<keyword evidence="11" id="KW-0449">Lipoprotein</keyword>
<organism evidence="17 18">
    <name type="scientific">Cryptococcus amylolentus CBS 6039</name>
    <dbReference type="NCBI Taxonomy" id="1295533"/>
    <lineage>
        <taxon>Eukaryota</taxon>
        <taxon>Fungi</taxon>
        <taxon>Dikarya</taxon>
        <taxon>Basidiomycota</taxon>
        <taxon>Agaricomycotina</taxon>
        <taxon>Tremellomycetes</taxon>
        <taxon>Tremellales</taxon>
        <taxon>Cryptococcaceae</taxon>
        <taxon>Cryptococcus</taxon>
    </lineage>
</organism>
<reference evidence="17 18" key="1">
    <citation type="submission" date="2016-06" db="EMBL/GenBank/DDBJ databases">
        <title>Evolution of pathogenesis and genome organization in the Tremellales.</title>
        <authorList>
            <person name="Cuomo C."/>
            <person name="Litvintseva A."/>
            <person name="Heitman J."/>
            <person name="Chen Y."/>
            <person name="Sun S."/>
            <person name="Springer D."/>
            <person name="Dromer F."/>
            <person name="Young S."/>
            <person name="Zeng Q."/>
            <person name="Chapman S."/>
            <person name="Gujja S."/>
            <person name="Saif S."/>
            <person name="Birren B."/>
        </authorList>
    </citation>
    <scope>NUCLEOTIDE SEQUENCE [LARGE SCALE GENOMIC DNA]</scope>
    <source>
        <strain evidence="17 18">CBS 6039</strain>
    </source>
</reference>
<comment type="caution">
    <text evidence="17">The sequence shown here is derived from an EMBL/GenBank/DDBJ whole genome shotgun (WGS) entry which is preliminary data.</text>
</comment>
<proteinExistence type="predicted"/>
<keyword evidence="12" id="KW-0961">Cell wall biogenesis/degradation</keyword>
<dbReference type="GO" id="GO:0098552">
    <property type="term" value="C:side of membrane"/>
    <property type="evidence" value="ECO:0007669"/>
    <property type="project" value="UniProtKB-KW"/>
</dbReference>
<evidence type="ECO:0000256" key="8">
    <source>
        <dbReference type="ARBA" id="ARBA00023180"/>
    </source>
</evidence>
<evidence type="ECO:0000256" key="2">
    <source>
        <dbReference type="ARBA" id="ARBA00004609"/>
    </source>
</evidence>
<evidence type="ECO:0000256" key="12">
    <source>
        <dbReference type="ARBA" id="ARBA00023316"/>
    </source>
</evidence>
<dbReference type="GO" id="GO:0071555">
    <property type="term" value="P:cell wall organization"/>
    <property type="evidence" value="ECO:0007669"/>
    <property type="project" value="UniProtKB-KW"/>
</dbReference>
<comment type="subcellular location">
    <subcellularLocation>
        <location evidence="2">Cell membrane</location>
        <topology evidence="2">Lipid-anchor</topology>
        <topology evidence="2">GPI-anchor</topology>
    </subcellularLocation>
</comment>
<dbReference type="EC" id="3.5.1.41" evidence="14"/>
<keyword evidence="9" id="KW-0119">Carbohydrate metabolism</keyword>
<evidence type="ECO:0000256" key="15">
    <source>
        <dbReference type="ARBA" id="ARBA00048494"/>
    </source>
</evidence>
<dbReference type="PROSITE" id="PS51677">
    <property type="entry name" value="NODB"/>
    <property type="match status" value="1"/>
</dbReference>
<evidence type="ECO:0000256" key="3">
    <source>
        <dbReference type="ARBA" id="ARBA00022475"/>
    </source>
</evidence>
<keyword evidence="5" id="KW-0732">Signal</keyword>
<dbReference type="SUPFAM" id="SSF88713">
    <property type="entry name" value="Glycoside hydrolase/deacetylase"/>
    <property type="match status" value="1"/>
</dbReference>
<dbReference type="PANTHER" id="PTHR10587:SF135">
    <property type="entry name" value="CHITIN DEACETYLASE 3"/>
    <property type="match status" value="1"/>
</dbReference>
<dbReference type="GO" id="GO:0004099">
    <property type="term" value="F:chitin deacetylase activity"/>
    <property type="evidence" value="ECO:0007669"/>
    <property type="project" value="UniProtKB-EC"/>
</dbReference>
<dbReference type="SMR" id="A0A1E3HZ44"/>
<keyword evidence="10" id="KW-0170">Cobalt</keyword>
<protein>
    <recommendedName>
        <fullName evidence="14">chitin deacetylase</fullName>
        <ecNumber evidence="14">3.5.1.41</ecNumber>
    </recommendedName>
</protein>
<evidence type="ECO:0000313" key="17">
    <source>
        <dbReference type="EMBL" id="ODN81622.1"/>
    </source>
</evidence>
<dbReference type="InterPro" id="IPR011330">
    <property type="entry name" value="Glyco_hydro/deAcase_b/a-brl"/>
</dbReference>
<dbReference type="EMBL" id="AWGJ01000003">
    <property type="protein sequence ID" value="ODN81622.1"/>
    <property type="molecule type" value="Genomic_DNA"/>
</dbReference>
<dbReference type="Gene3D" id="3.20.20.370">
    <property type="entry name" value="Glycoside hydrolase/deacetylase"/>
    <property type="match status" value="1"/>
</dbReference>
<keyword evidence="4" id="KW-0336">GPI-anchor</keyword>
<evidence type="ECO:0000256" key="6">
    <source>
        <dbReference type="ARBA" id="ARBA00023024"/>
    </source>
</evidence>
<dbReference type="OrthoDB" id="407355at2759"/>
<dbReference type="Proteomes" id="UP000094065">
    <property type="component" value="Unassembled WGS sequence"/>
</dbReference>
<keyword evidence="13" id="KW-0624">Polysaccharide degradation</keyword>